<organism evidence="1 2">
    <name type="scientific">Candidatus Chaera renei</name>
    <dbReference type="NCBI Taxonomy" id="2506947"/>
    <lineage>
        <taxon>Bacteria</taxon>
        <taxon>Candidatus Saccharimonadota</taxon>
        <taxon>Candidatus Saccharimonadia</taxon>
        <taxon>Candidatus Saccharimonadales</taxon>
        <taxon>Candidatus Saccharimonadaceae</taxon>
        <taxon>Candidatus Chaera</taxon>
    </lineage>
</organism>
<dbReference type="AlphaFoldDB" id="A0A4Q0AIJ7"/>
<reference evidence="1" key="1">
    <citation type="submission" date="2019-01" db="EMBL/GenBank/DDBJ databases">
        <title>Genomic signatures and co-occurrence patterns of the ultra-small Saccharimodia (Patescibacteria phylum) suggest a symbiotic lifestyle.</title>
        <authorList>
            <person name="Lemos L."/>
            <person name="Medeiros J."/>
            <person name="Andreote F."/>
            <person name="Fernandes G."/>
            <person name="Varani A."/>
            <person name="Oliveira G."/>
            <person name="Pylro V."/>
        </authorList>
    </citation>
    <scope>NUCLEOTIDE SEQUENCE [LARGE SCALE GENOMIC DNA]</scope>
    <source>
        <strain evidence="1">AMD01</strain>
    </source>
</reference>
<dbReference type="Gene3D" id="1.50.10.10">
    <property type="match status" value="1"/>
</dbReference>
<dbReference type="PRINTS" id="PR00744">
    <property type="entry name" value="GLHYDRLASE37"/>
</dbReference>
<comment type="caution">
    <text evidence="1">The sequence shown here is derived from an EMBL/GenBank/DDBJ whole genome shotgun (WGS) entry which is preliminary data.</text>
</comment>
<dbReference type="InterPro" id="IPR008928">
    <property type="entry name" value="6-hairpin_glycosidase_sf"/>
</dbReference>
<evidence type="ECO:0000313" key="2">
    <source>
        <dbReference type="Proteomes" id="UP000289269"/>
    </source>
</evidence>
<dbReference type="Pfam" id="PF01204">
    <property type="entry name" value="Trehalase"/>
    <property type="match status" value="2"/>
</dbReference>
<proteinExistence type="predicted"/>
<sequence length="389" mass="45113">MDYRGVLDYIEAYWPHVIKEQAADDGPLIGLPRPFAAPSHEPIFHEQFYWDSYFISLGLIDTDLEYLVVDMAENMFYLLERFGIIPNANRFYFLSRSQPPILTSMLKLALEVKRRRGDDDLEVTAERWWSLAEREYREVWMGESFPHVRQVFRGLSRYFDANYLNDLIACESGWDHSTRCRGDWLSHLPIDLNAMLYRYETDFAERAKQRSNDAAAEHWQSVAARRSRVAGELCWDESQDFFFDFDFVSGHIEPTVSLAGFYPLWAGMVSEARAARLVERWLPKLRFPGGMVTSLSSQETKQWAYPNGWAPLQWIVAEGLERYGFKGEAQEIRRLWCDTCAQAFGRTGVLHEKYNVVDPSQPPEPGLYGTIEGFGWTNGVFVDFAKKLV</sequence>
<name>A0A4Q0AIJ7_9BACT</name>
<keyword evidence="2" id="KW-1185">Reference proteome</keyword>
<accession>A0A4Q0AIJ7</accession>
<dbReference type="GO" id="GO:0005993">
    <property type="term" value="P:trehalose catabolic process"/>
    <property type="evidence" value="ECO:0007669"/>
    <property type="project" value="TreeGrafter"/>
</dbReference>
<gene>
    <name evidence="1" type="ORF">EOT04_02245</name>
</gene>
<dbReference type="InterPro" id="IPR012341">
    <property type="entry name" value="6hp_glycosidase-like_sf"/>
</dbReference>
<dbReference type="GO" id="GO:0004555">
    <property type="term" value="F:alpha,alpha-trehalase activity"/>
    <property type="evidence" value="ECO:0007669"/>
    <property type="project" value="InterPro"/>
</dbReference>
<dbReference type="SUPFAM" id="SSF48208">
    <property type="entry name" value="Six-hairpin glycosidases"/>
    <property type="match status" value="1"/>
</dbReference>
<dbReference type="EMBL" id="SCKW01000019">
    <property type="protein sequence ID" value="RWZ79127.1"/>
    <property type="molecule type" value="Genomic_DNA"/>
</dbReference>
<protein>
    <submittedName>
        <fullName evidence="1">Alpha,alpha-trehalase</fullName>
    </submittedName>
</protein>
<dbReference type="InterPro" id="IPR001661">
    <property type="entry name" value="Glyco_hydro_37"/>
</dbReference>
<dbReference type="Proteomes" id="UP000289269">
    <property type="component" value="Unassembled WGS sequence"/>
</dbReference>
<evidence type="ECO:0000313" key="1">
    <source>
        <dbReference type="EMBL" id="RWZ79127.1"/>
    </source>
</evidence>
<dbReference type="PANTHER" id="PTHR23403">
    <property type="entry name" value="TREHALASE"/>
    <property type="match status" value="1"/>
</dbReference>
<dbReference type="PANTHER" id="PTHR23403:SF6">
    <property type="entry name" value="CYTOSOLIC NEUTRAL TREHALASE-RELATED"/>
    <property type="match status" value="1"/>
</dbReference>